<dbReference type="PANTHER" id="PTHR45773">
    <property type="entry name" value="SLIT AND NTRK-LIKE PROTEIN 4-RELATED"/>
    <property type="match status" value="1"/>
</dbReference>
<evidence type="ECO:0000256" key="6">
    <source>
        <dbReference type="ARBA" id="ARBA00022989"/>
    </source>
</evidence>
<dbReference type="SUPFAM" id="SSF52058">
    <property type="entry name" value="L domain-like"/>
    <property type="match status" value="1"/>
</dbReference>
<reference evidence="8" key="4">
    <citation type="submission" date="2025-09" db="UniProtKB">
        <authorList>
            <consortium name="Ensembl"/>
        </authorList>
    </citation>
    <scope>IDENTIFICATION</scope>
</reference>
<keyword evidence="2" id="KW-0433">Leucine-rich repeat</keyword>
<evidence type="ECO:0000256" key="5">
    <source>
        <dbReference type="ARBA" id="ARBA00022737"/>
    </source>
</evidence>
<evidence type="ECO:0000256" key="2">
    <source>
        <dbReference type="ARBA" id="ARBA00022614"/>
    </source>
</evidence>
<dbReference type="InterPro" id="IPR001611">
    <property type="entry name" value="Leu-rich_rpt"/>
</dbReference>
<evidence type="ECO:0000313" key="8">
    <source>
        <dbReference type="Ensembl" id="ENSAMXP00000051710.1"/>
    </source>
</evidence>
<dbReference type="Pfam" id="PF00560">
    <property type="entry name" value="LRR_1"/>
    <property type="match status" value="1"/>
</dbReference>
<protein>
    <recommendedName>
        <fullName evidence="10">LRRCT domain-containing protein</fullName>
    </recommendedName>
</protein>
<dbReference type="InterPro" id="IPR032675">
    <property type="entry name" value="LRR_dom_sf"/>
</dbReference>
<reference evidence="8" key="3">
    <citation type="submission" date="2025-08" db="UniProtKB">
        <authorList>
            <consortium name="Ensembl"/>
        </authorList>
    </citation>
    <scope>IDENTIFICATION</scope>
</reference>
<dbReference type="InterPro" id="IPR003591">
    <property type="entry name" value="Leu-rich_rpt_typical-subtyp"/>
</dbReference>
<evidence type="ECO:0000256" key="1">
    <source>
        <dbReference type="ARBA" id="ARBA00004479"/>
    </source>
</evidence>
<dbReference type="Proteomes" id="UP000018467">
    <property type="component" value="Unassembled WGS sequence"/>
</dbReference>
<reference evidence="9" key="1">
    <citation type="submission" date="2013-03" db="EMBL/GenBank/DDBJ databases">
        <authorList>
            <person name="Jeffery W."/>
            <person name="Warren W."/>
            <person name="Wilson R.K."/>
        </authorList>
    </citation>
    <scope>NUCLEOTIDE SEQUENCE</scope>
    <source>
        <strain evidence="9">female</strain>
    </source>
</reference>
<organism evidence="8 9">
    <name type="scientific">Astyanax mexicanus</name>
    <name type="common">Blind cave fish</name>
    <name type="synonym">Astyanax fasciatus mexicanus</name>
    <dbReference type="NCBI Taxonomy" id="7994"/>
    <lineage>
        <taxon>Eukaryota</taxon>
        <taxon>Metazoa</taxon>
        <taxon>Chordata</taxon>
        <taxon>Craniata</taxon>
        <taxon>Vertebrata</taxon>
        <taxon>Euteleostomi</taxon>
        <taxon>Actinopterygii</taxon>
        <taxon>Neopterygii</taxon>
        <taxon>Teleostei</taxon>
        <taxon>Ostariophysi</taxon>
        <taxon>Characiformes</taxon>
        <taxon>Characoidei</taxon>
        <taxon>Acestrorhamphidae</taxon>
        <taxon>Acestrorhamphinae</taxon>
        <taxon>Astyanax</taxon>
    </lineage>
</organism>
<dbReference type="InParanoid" id="A0A3B1KCC1"/>
<dbReference type="SMART" id="SM00369">
    <property type="entry name" value="LRR_TYP"/>
    <property type="match status" value="5"/>
</dbReference>
<dbReference type="GO" id="GO:0007409">
    <property type="term" value="P:axonogenesis"/>
    <property type="evidence" value="ECO:0007669"/>
    <property type="project" value="TreeGrafter"/>
</dbReference>
<evidence type="ECO:0000313" key="9">
    <source>
        <dbReference type="Proteomes" id="UP000018467"/>
    </source>
</evidence>
<dbReference type="Gene3D" id="3.80.10.10">
    <property type="entry name" value="Ribonuclease Inhibitor"/>
    <property type="match status" value="1"/>
</dbReference>
<proteinExistence type="predicted"/>
<dbReference type="Ensembl" id="ENSAMXT00000036184.1">
    <property type="protein sequence ID" value="ENSAMXP00000051710.1"/>
    <property type="gene ID" value="ENSAMXG00000032309.1"/>
</dbReference>
<dbReference type="GeneTree" id="ENSGT00940000161826"/>
<keyword evidence="5" id="KW-0677">Repeat</keyword>
<comment type="subcellular location">
    <subcellularLocation>
        <location evidence="1">Membrane</location>
        <topology evidence="1">Single-pass type I membrane protein</topology>
    </subcellularLocation>
</comment>
<sequence length="359" mass="40344">MYVPYSHPTHCVILHNTQYHYLIHLAIQSKLCPVLHNTHSHIISNAFQPMTLSVTLKSLEIILLDHVMRIESLAKNTFKGRQSLQRLNLSGNRLSRFSDSILRPLSSLAELILDENLLSEIRDSNFRELRNLKVLSLSHNRLSWIHPSAFKGLHKLEVLKLKGNYIFMIKKVTFQYCRNGLPHLRRLKLNNNRLLQLNPQVFGSSAPQLQFLDLTGNTWKCVCRFLSLKSWLESGRNGLVIVKCSHPERLKGQYLHTIRGSLIRSGGGPRSRALPGASAPFDSSSSVLWSVFGPVAGPGALAVADVVEELTPLDVLTELCWIASLWGLPGTDISSQLSSLSSTETQTQHSQLTFIYIDL</sequence>
<keyword evidence="4" id="KW-0732">Signal</keyword>
<evidence type="ECO:0008006" key="10">
    <source>
        <dbReference type="Google" id="ProtNLM"/>
    </source>
</evidence>
<dbReference type="GO" id="GO:0051965">
    <property type="term" value="P:positive regulation of synapse assembly"/>
    <property type="evidence" value="ECO:0007669"/>
    <property type="project" value="TreeGrafter"/>
</dbReference>
<keyword evidence="6" id="KW-1133">Transmembrane helix</keyword>
<dbReference type="PANTHER" id="PTHR45773:SF5">
    <property type="entry name" value="SLIT AND NTRK-LIKE PROTEIN 5"/>
    <property type="match status" value="1"/>
</dbReference>
<dbReference type="Pfam" id="PF13855">
    <property type="entry name" value="LRR_8"/>
    <property type="match status" value="1"/>
</dbReference>
<dbReference type="PRINTS" id="PR00019">
    <property type="entry name" value="LEURICHRPT"/>
</dbReference>
<keyword evidence="3" id="KW-0812">Transmembrane</keyword>
<dbReference type="STRING" id="7994.ENSAMXP00000051710"/>
<dbReference type="AlphaFoldDB" id="A0A3B1KCC1"/>
<reference evidence="9" key="2">
    <citation type="journal article" date="2014" name="Nat. Commun.">
        <title>The cavefish genome reveals candidate genes for eye loss.</title>
        <authorList>
            <person name="McGaugh S.E."/>
            <person name="Gross J.B."/>
            <person name="Aken B."/>
            <person name="Blin M."/>
            <person name="Borowsky R."/>
            <person name="Chalopin D."/>
            <person name="Hinaux H."/>
            <person name="Jeffery W.R."/>
            <person name="Keene A."/>
            <person name="Ma L."/>
            <person name="Minx P."/>
            <person name="Murphy D."/>
            <person name="O'Quin K.E."/>
            <person name="Retaux S."/>
            <person name="Rohner N."/>
            <person name="Searle S.M."/>
            <person name="Stahl B.A."/>
            <person name="Tabin C."/>
            <person name="Volff J.N."/>
            <person name="Yoshizawa M."/>
            <person name="Warren W.C."/>
        </authorList>
    </citation>
    <scope>NUCLEOTIDE SEQUENCE [LARGE SCALE GENOMIC DNA]</scope>
    <source>
        <strain evidence="9">female</strain>
    </source>
</reference>
<evidence type="ECO:0000256" key="3">
    <source>
        <dbReference type="ARBA" id="ARBA00022692"/>
    </source>
</evidence>
<dbReference type="PROSITE" id="PS51450">
    <property type="entry name" value="LRR"/>
    <property type="match status" value="2"/>
</dbReference>
<keyword evidence="9" id="KW-1185">Reference proteome</keyword>
<name>A0A3B1KCC1_ASTMX</name>
<dbReference type="Bgee" id="ENSAMXG00000032309">
    <property type="expression patterns" value="Expressed in pharyngeal gill"/>
</dbReference>
<accession>A0A3B1KCC1</accession>
<evidence type="ECO:0000256" key="4">
    <source>
        <dbReference type="ARBA" id="ARBA00022729"/>
    </source>
</evidence>
<dbReference type="GO" id="GO:0016020">
    <property type="term" value="C:membrane"/>
    <property type="evidence" value="ECO:0007669"/>
    <property type="project" value="UniProtKB-SubCell"/>
</dbReference>
<evidence type="ECO:0000256" key="7">
    <source>
        <dbReference type="ARBA" id="ARBA00023136"/>
    </source>
</evidence>
<keyword evidence="7" id="KW-0472">Membrane</keyword>